<evidence type="ECO:0000313" key="4">
    <source>
        <dbReference type="EMBL" id="HHI65776.1"/>
    </source>
</evidence>
<dbReference type="InterPro" id="IPR050625">
    <property type="entry name" value="ParA/MinD_ATPase"/>
</dbReference>
<keyword evidence="1" id="KW-0547">Nucleotide-binding</keyword>
<accession>A0A7C5KBH1</accession>
<gene>
    <name evidence="4" type="ORF">ENL70_04430</name>
</gene>
<sequence>MNDQAQELRRLREKLSNALYSHSNRQPFKNKLSISFAGGKGGTGKTALSVNIAISFARRRIKTVLLDADVGLANANIILGVKPKKNWADFLYNKASFEDILYFYDNDLILIPGASGISDAANLPSYKQEELFLSLDTLESHTDVLIIDVGAGIQENIINFSIASNNIVVVTNPDPTALTDAYSFIKVISNKLYNHKVYLLINMARTFEEVKRIYELFVPMVKSRLNVDLEILGSISYSEEMVLSVKQSKPLVINYPRSEASRQIEIITTKFLGNLYRQNQVLNAKQEGYVKKANSTKTYVTDDARSVDAGNKDSFVSRFCKFFGLKK</sequence>
<dbReference type="GO" id="GO:0016887">
    <property type="term" value="F:ATP hydrolysis activity"/>
    <property type="evidence" value="ECO:0007669"/>
    <property type="project" value="TreeGrafter"/>
</dbReference>
<name>A0A7C5KBH1_9BACT</name>
<feature type="domain" description="CobQ/CobB/MinD/ParA nucleotide binding" evidence="3">
    <location>
        <begin position="34"/>
        <end position="250"/>
    </location>
</feature>
<dbReference type="InterPro" id="IPR027417">
    <property type="entry name" value="P-loop_NTPase"/>
</dbReference>
<dbReference type="InterPro" id="IPR002586">
    <property type="entry name" value="CobQ/CobB/MinD/ParA_Nub-bd_dom"/>
</dbReference>
<dbReference type="Gene3D" id="3.40.50.300">
    <property type="entry name" value="P-loop containing nucleotide triphosphate hydrolases"/>
    <property type="match status" value="1"/>
</dbReference>
<organism evidence="4">
    <name type="scientific">Thermodesulfobium narugense</name>
    <dbReference type="NCBI Taxonomy" id="184064"/>
    <lineage>
        <taxon>Bacteria</taxon>
        <taxon>Pseudomonadati</taxon>
        <taxon>Thermodesulfobiota</taxon>
        <taxon>Thermodesulfobiia</taxon>
        <taxon>Thermodesulfobiales</taxon>
        <taxon>Thermodesulfobiaceae</taxon>
        <taxon>Thermodesulfobium</taxon>
    </lineage>
</organism>
<reference evidence="4" key="1">
    <citation type="journal article" date="2020" name="mSystems">
        <title>Genome- and Community-Level Interaction Insights into Carbon Utilization and Element Cycling Functions of Hydrothermarchaeota in Hydrothermal Sediment.</title>
        <authorList>
            <person name="Zhou Z."/>
            <person name="Liu Y."/>
            <person name="Xu W."/>
            <person name="Pan J."/>
            <person name="Luo Z.H."/>
            <person name="Li M."/>
        </authorList>
    </citation>
    <scope>NUCLEOTIDE SEQUENCE [LARGE SCALE GENOMIC DNA]</scope>
    <source>
        <strain evidence="4">SpSt-1019</strain>
    </source>
</reference>
<dbReference type="Pfam" id="PF01656">
    <property type="entry name" value="CbiA"/>
    <property type="match status" value="1"/>
</dbReference>
<comment type="caution">
    <text evidence="4">The sequence shown here is derived from an EMBL/GenBank/DDBJ whole genome shotgun (WGS) entry which is preliminary data.</text>
</comment>
<dbReference type="SUPFAM" id="SSF52540">
    <property type="entry name" value="P-loop containing nucleoside triphosphate hydrolases"/>
    <property type="match status" value="1"/>
</dbReference>
<dbReference type="GO" id="GO:0005829">
    <property type="term" value="C:cytosol"/>
    <property type="evidence" value="ECO:0007669"/>
    <property type="project" value="TreeGrafter"/>
</dbReference>
<dbReference type="PANTHER" id="PTHR43384:SF4">
    <property type="entry name" value="CELLULOSE BIOSYNTHESIS PROTEIN BCSQ-RELATED"/>
    <property type="match status" value="1"/>
</dbReference>
<keyword evidence="2" id="KW-0067">ATP-binding</keyword>
<dbReference type="GO" id="GO:0009898">
    <property type="term" value="C:cytoplasmic side of plasma membrane"/>
    <property type="evidence" value="ECO:0007669"/>
    <property type="project" value="TreeGrafter"/>
</dbReference>
<dbReference type="GO" id="GO:0005524">
    <property type="term" value="F:ATP binding"/>
    <property type="evidence" value="ECO:0007669"/>
    <property type="project" value="UniProtKB-KW"/>
</dbReference>
<dbReference type="GO" id="GO:0051782">
    <property type="term" value="P:negative regulation of cell division"/>
    <property type="evidence" value="ECO:0007669"/>
    <property type="project" value="TreeGrafter"/>
</dbReference>
<protein>
    <submittedName>
        <fullName evidence="4">MinD/ParA family protein</fullName>
    </submittedName>
</protein>
<dbReference type="AlphaFoldDB" id="A0A7C5KBH1"/>
<evidence type="ECO:0000256" key="2">
    <source>
        <dbReference type="ARBA" id="ARBA00022840"/>
    </source>
</evidence>
<dbReference type="EMBL" id="DRUY01000145">
    <property type="protein sequence ID" value="HHI65776.1"/>
    <property type="molecule type" value="Genomic_DNA"/>
</dbReference>
<evidence type="ECO:0000259" key="3">
    <source>
        <dbReference type="Pfam" id="PF01656"/>
    </source>
</evidence>
<dbReference type="PANTHER" id="PTHR43384">
    <property type="entry name" value="SEPTUM SITE-DETERMINING PROTEIN MIND HOMOLOG, CHLOROPLASTIC-RELATED"/>
    <property type="match status" value="1"/>
</dbReference>
<evidence type="ECO:0000256" key="1">
    <source>
        <dbReference type="ARBA" id="ARBA00022741"/>
    </source>
</evidence>
<proteinExistence type="predicted"/>